<dbReference type="GO" id="GO:0000155">
    <property type="term" value="F:phosphorelay sensor kinase activity"/>
    <property type="evidence" value="ECO:0007669"/>
    <property type="project" value="InterPro"/>
</dbReference>
<name>A0A238U592_9FLAO</name>
<evidence type="ECO:0000256" key="7">
    <source>
        <dbReference type="SAM" id="Phobius"/>
    </source>
</evidence>
<dbReference type="PANTHER" id="PTHR46630:SF1">
    <property type="entry name" value="TETRATRICOPEPTIDE REPEAT PROTEIN 29"/>
    <property type="match status" value="1"/>
</dbReference>
<organism evidence="9 10">
    <name type="scientific">Tenacibaculum jejuense</name>
    <dbReference type="NCBI Taxonomy" id="584609"/>
    <lineage>
        <taxon>Bacteria</taxon>
        <taxon>Pseudomonadati</taxon>
        <taxon>Bacteroidota</taxon>
        <taxon>Flavobacteriia</taxon>
        <taxon>Flavobacteriales</taxon>
        <taxon>Flavobacteriaceae</taxon>
        <taxon>Tenacibaculum</taxon>
    </lineage>
</organism>
<dbReference type="InterPro" id="IPR051476">
    <property type="entry name" value="Bac_ResReg_Asp_Phosphatase"/>
</dbReference>
<evidence type="ECO:0000313" key="10">
    <source>
        <dbReference type="Proteomes" id="UP000215214"/>
    </source>
</evidence>
<evidence type="ECO:0000256" key="4">
    <source>
        <dbReference type="ARBA" id="ARBA00022803"/>
    </source>
</evidence>
<evidence type="ECO:0000256" key="2">
    <source>
        <dbReference type="ARBA" id="ARBA00022490"/>
    </source>
</evidence>
<comment type="subcellular location">
    <subcellularLocation>
        <location evidence="1">Cytoplasm</location>
    </subcellularLocation>
</comment>
<feature type="repeat" description="TPR" evidence="6">
    <location>
        <begin position="90"/>
        <end position="123"/>
    </location>
</feature>
<evidence type="ECO:0000256" key="1">
    <source>
        <dbReference type="ARBA" id="ARBA00004496"/>
    </source>
</evidence>
<feature type="repeat" description="TPR" evidence="6">
    <location>
        <begin position="170"/>
        <end position="203"/>
    </location>
</feature>
<proteinExistence type="inferred from homology"/>
<feature type="repeat" description="TPR" evidence="6">
    <location>
        <begin position="330"/>
        <end position="363"/>
    </location>
</feature>
<dbReference type="PROSITE" id="PS50005">
    <property type="entry name" value="TPR"/>
    <property type="match status" value="5"/>
</dbReference>
<dbReference type="Pfam" id="PF13424">
    <property type="entry name" value="TPR_12"/>
    <property type="match status" value="3"/>
</dbReference>
<keyword evidence="10" id="KW-1185">Reference proteome</keyword>
<dbReference type="GO" id="GO:0005737">
    <property type="term" value="C:cytoplasm"/>
    <property type="evidence" value="ECO:0007669"/>
    <property type="project" value="UniProtKB-SubCell"/>
</dbReference>
<dbReference type="InterPro" id="IPR011990">
    <property type="entry name" value="TPR-like_helical_dom_sf"/>
</dbReference>
<dbReference type="Proteomes" id="UP000215214">
    <property type="component" value="Chromosome TJEJU"/>
</dbReference>
<sequence>MNTLINISMRKFFVYLMLLLSNVLISQSAVKELDSLKLMLSKQDNGDYAKVNLLNTISYKNYGIAPEEIYNYAEKANLLAKKIGFTKGEARSKYLMGVYYLSKGNFKDAFGAIEKSLQLYKKINESHGESTCYDLMGTISYYQGNYKKAIVHYQKALQLAEELGSKKKQADFINNIGNINLAQGKLDEAIEYYNQVIAIYEELNDKKSILIPLNNIAVIYTRQGKNLEGLACFKKSLEINRKQENKKSIADDLINIGAVYSAIKDYDKAKESYREASKIYEELEDKNGISLCIISMANIYRDLGDQKKSLSYLNKALENYKKVNGKKGTLTSYHNIGTVYFKESDFKNAEKNFQIALNIAESLGEKRIIGMLNIALAKVYFHFKNYSKSFKYASKGEKIVNELSLLEEQREVNSILAKLYKSKGDYKTALEHHILYKKLNDSLFNKENIKKIAELEYEYKYKEQLQSANYKELQLTQEVERTALALAKSKQNLLIGIIIFLLVSVVLGGIILYQKLKNIKSVNENILMEQKLLRSQMTPHFIFNCLSVLQGVILNREIKNAVKYLSRFSKLLRITLENSRDKMVPLKKELEALQHYVMVQSLGVEKPFDYTIHKAEEVQEEEVLVPPMLIQPFVENALEHAFEEEQTDRKINVNLEYKDNQLVCVILDNGIGIASKKQSNILLKKSLATTITKDRLKMLSKEFKVDSSISIKDRREINEQGTEVTLKLPYKKIAND</sequence>
<evidence type="ECO:0000259" key="8">
    <source>
        <dbReference type="Pfam" id="PF06580"/>
    </source>
</evidence>
<dbReference type="SUPFAM" id="SSF55874">
    <property type="entry name" value="ATPase domain of HSP90 chaperone/DNA topoisomerase II/histidine kinase"/>
    <property type="match status" value="1"/>
</dbReference>
<dbReference type="AlphaFoldDB" id="A0A238U592"/>
<accession>A0A238U592</accession>
<keyword evidence="7" id="KW-1133">Transmembrane helix</keyword>
<dbReference type="RefSeq" id="WP_095069066.1">
    <property type="nucleotide sequence ID" value="NZ_LT899436.1"/>
</dbReference>
<dbReference type="SMART" id="SM00028">
    <property type="entry name" value="TPR"/>
    <property type="match status" value="9"/>
</dbReference>
<comment type="similarity">
    <text evidence="5">Belongs to the Rap family.</text>
</comment>
<evidence type="ECO:0000256" key="6">
    <source>
        <dbReference type="PROSITE-ProRule" id="PRU00339"/>
    </source>
</evidence>
<dbReference type="InterPro" id="IPR010559">
    <property type="entry name" value="Sig_transdc_His_kin_internal"/>
</dbReference>
<keyword evidence="9" id="KW-0808">Transferase</keyword>
<dbReference type="KEGG" id="tje:TJEJU_0407"/>
<dbReference type="InterPro" id="IPR036890">
    <property type="entry name" value="HATPase_C_sf"/>
</dbReference>
<protein>
    <submittedName>
        <fullName evidence="9">Two-component system sensor histidine kinase</fullName>
    </submittedName>
</protein>
<dbReference type="EMBL" id="LT899436">
    <property type="protein sequence ID" value="SNR14205.1"/>
    <property type="molecule type" value="Genomic_DNA"/>
</dbReference>
<keyword evidence="7" id="KW-0812">Transmembrane</keyword>
<dbReference type="OrthoDB" id="6190788at2"/>
<gene>
    <name evidence="9" type="ORF">TJEJU_0407</name>
</gene>
<feature type="repeat" description="TPR" evidence="6">
    <location>
        <begin position="250"/>
        <end position="283"/>
    </location>
</feature>
<dbReference type="GO" id="GO:0016020">
    <property type="term" value="C:membrane"/>
    <property type="evidence" value="ECO:0007669"/>
    <property type="project" value="InterPro"/>
</dbReference>
<evidence type="ECO:0000313" key="9">
    <source>
        <dbReference type="EMBL" id="SNR14205.1"/>
    </source>
</evidence>
<evidence type="ECO:0000256" key="5">
    <source>
        <dbReference type="ARBA" id="ARBA00038253"/>
    </source>
</evidence>
<dbReference type="PANTHER" id="PTHR46630">
    <property type="entry name" value="TETRATRICOPEPTIDE REPEAT PROTEIN 29"/>
    <property type="match status" value="1"/>
</dbReference>
<keyword evidence="4 6" id="KW-0802">TPR repeat</keyword>
<keyword evidence="3" id="KW-0677">Repeat</keyword>
<keyword evidence="7" id="KW-0472">Membrane</keyword>
<dbReference type="Pfam" id="PF06580">
    <property type="entry name" value="His_kinase"/>
    <property type="match status" value="1"/>
</dbReference>
<feature type="domain" description="Signal transduction histidine kinase internal region" evidence="8">
    <location>
        <begin position="528"/>
        <end position="605"/>
    </location>
</feature>
<dbReference type="InterPro" id="IPR019734">
    <property type="entry name" value="TPR_rpt"/>
</dbReference>
<reference evidence="9 10" key="1">
    <citation type="submission" date="2017-07" db="EMBL/GenBank/DDBJ databases">
        <authorList>
            <person name="Sun Z.S."/>
            <person name="Albrecht U."/>
            <person name="Echele G."/>
            <person name="Lee C.C."/>
        </authorList>
    </citation>
    <scope>NUCLEOTIDE SEQUENCE [LARGE SCALE GENOMIC DNA]</scope>
    <source>
        <strain evidence="10">type strain: KCTC 22618</strain>
    </source>
</reference>
<dbReference type="Gene3D" id="1.25.40.10">
    <property type="entry name" value="Tetratricopeptide repeat domain"/>
    <property type="match status" value="3"/>
</dbReference>
<evidence type="ECO:0000256" key="3">
    <source>
        <dbReference type="ARBA" id="ARBA00022737"/>
    </source>
</evidence>
<feature type="repeat" description="TPR" evidence="6">
    <location>
        <begin position="130"/>
        <end position="163"/>
    </location>
</feature>
<keyword evidence="9" id="KW-0418">Kinase</keyword>
<dbReference type="SUPFAM" id="SSF48452">
    <property type="entry name" value="TPR-like"/>
    <property type="match status" value="2"/>
</dbReference>
<feature type="transmembrane region" description="Helical" evidence="7">
    <location>
        <begin position="493"/>
        <end position="513"/>
    </location>
</feature>
<keyword evidence="2" id="KW-0963">Cytoplasm</keyword>
<dbReference type="Gene3D" id="3.30.565.10">
    <property type="entry name" value="Histidine kinase-like ATPase, C-terminal domain"/>
    <property type="match status" value="1"/>
</dbReference>